<accession>A0A4Y2AZJ5</accession>
<dbReference type="Proteomes" id="UP000499080">
    <property type="component" value="Unassembled WGS sequence"/>
</dbReference>
<organism evidence="1 2">
    <name type="scientific">Araneus ventricosus</name>
    <name type="common">Orbweaver spider</name>
    <name type="synonym">Epeira ventricosa</name>
    <dbReference type="NCBI Taxonomy" id="182803"/>
    <lineage>
        <taxon>Eukaryota</taxon>
        <taxon>Metazoa</taxon>
        <taxon>Ecdysozoa</taxon>
        <taxon>Arthropoda</taxon>
        <taxon>Chelicerata</taxon>
        <taxon>Arachnida</taxon>
        <taxon>Araneae</taxon>
        <taxon>Araneomorphae</taxon>
        <taxon>Entelegynae</taxon>
        <taxon>Araneoidea</taxon>
        <taxon>Araneidae</taxon>
        <taxon>Araneus</taxon>
    </lineage>
</organism>
<comment type="caution">
    <text evidence="1">The sequence shown here is derived from an EMBL/GenBank/DDBJ whole genome shotgun (WGS) entry which is preliminary data.</text>
</comment>
<evidence type="ECO:0000313" key="1">
    <source>
        <dbReference type="EMBL" id="GBL85290.1"/>
    </source>
</evidence>
<dbReference type="Pfam" id="PF01359">
    <property type="entry name" value="Transposase_1"/>
    <property type="match status" value="1"/>
</dbReference>
<gene>
    <name evidence="1" type="ORF">AVEN_222754_1</name>
</gene>
<dbReference type="EMBL" id="BGPR01000042">
    <property type="protein sequence ID" value="GBL85290.1"/>
    <property type="molecule type" value="Genomic_DNA"/>
</dbReference>
<keyword evidence="2" id="KW-1185">Reference proteome</keyword>
<dbReference type="InterPro" id="IPR036397">
    <property type="entry name" value="RNaseH_sf"/>
</dbReference>
<proteinExistence type="predicted"/>
<evidence type="ECO:0008006" key="3">
    <source>
        <dbReference type="Google" id="ProtNLM"/>
    </source>
</evidence>
<protein>
    <recommendedName>
        <fullName evidence="3">Tc1-like transposase DDE domain-containing protein</fullName>
    </recommendedName>
</protein>
<dbReference type="InterPro" id="IPR001888">
    <property type="entry name" value="Transposase_1"/>
</dbReference>
<sequence>MERTQCRWRDLEGVVYHELLKSSEIVNRILYQKHIDNLDHALMVKRPQWTSRHDKFILLPDNASPHASKPVNKHVRRSYLGSITPPAVFTRPCAVRISLIPVNGAQTVAIALPNDVARWSTQWFASKEAKFNWDGTHTLPDI</sequence>
<dbReference type="AlphaFoldDB" id="A0A4Y2AZJ5"/>
<evidence type="ECO:0000313" key="2">
    <source>
        <dbReference type="Proteomes" id="UP000499080"/>
    </source>
</evidence>
<name>A0A4Y2AZJ5_ARAVE</name>
<dbReference type="OrthoDB" id="8028980at2759"/>
<dbReference type="Gene3D" id="3.30.420.10">
    <property type="entry name" value="Ribonuclease H-like superfamily/Ribonuclease H"/>
    <property type="match status" value="1"/>
</dbReference>
<dbReference type="GO" id="GO:0003676">
    <property type="term" value="F:nucleic acid binding"/>
    <property type="evidence" value="ECO:0007669"/>
    <property type="project" value="InterPro"/>
</dbReference>
<reference evidence="1 2" key="1">
    <citation type="journal article" date="2019" name="Sci. Rep.">
        <title>Orb-weaving spider Araneus ventricosus genome elucidates the spidroin gene catalogue.</title>
        <authorList>
            <person name="Kono N."/>
            <person name="Nakamura H."/>
            <person name="Ohtoshi R."/>
            <person name="Moran D.A.P."/>
            <person name="Shinohara A."/>
            <person name="Yoshida Y."/>
            <person name="Fujiwara M."/>
            <person name="Mori M."/>
            <person name="Tomita M."/>
            <person name="Arakawa K."/>
        </authorList>
    </citation>
    <scope>NUCLEOTIDE SEQUENCE [LARGE SCALE GENOMIC DNA]</scope>
</reference>